<organism evidence="7 8">
    <name type="scientific">Vigna mungo</name>
    <name type="common">Black gram</name>
    <name type="synonym">Phaseolus mungo</name>
    <dbReference type="NCBI Taxonomy" id="3915"/>
    <lineage>
        <taxon>Eukaryota</taxon>
        <taxon>Viridiplantae</taxon>
        <taxon>Streptophyta</taxon>
        <taxon>Embryophyta</taxon>
        <taxon>Tracheophyta</taxon>
        <taxon>Spermatophyta</taxon>
        <taxon>Magnoliopsida</taxon>
        <taxon>eudicotyledons</taxon>
        <taxon>Gunneridae</taxon>
        <taxon>Pentapetalae</taxon>
        <taxon>rosids</taxon>
        <taxon>fabids</taxon>
        <taxon>Fabales</taxon>
        <taxon>Fabaceae</taxon>
        <taxon>Papilionoideae</taxon>
        <taxon>50 kb inversion clade</taxon>
        <taxon>NPAAA clade</taxon>
        <taxon>indigoferoid/millettioid clade</taxon>
        <taxon>Phaseoleae</taxon>
        <taxon>Vigna</taxon>
    </lineage>
</organism>
<evidence type="ECO:0000313" key="7">
    <source>
        <dbReference type="EMBL" id="WVZ21744.1"/>
    </source>
</evidence>
<proteinExistence type="inferred from homology"/>
<reference evidence="7 8" key="1">
    <citation type="journal article" date="2023" name="Life. Sci Alliance">
        <title>Evolutionary insights into 3D genome organization and epigenetic landscape of Vigna mungo.</title>
        <authorList>
            <person name="Junaid A."/>
            <person name="Singh B."/>
            <person name="Bhatia S."/>
        </authorList>
    </citation>
    <scope>NUCLEOTIDE SEQUENCE [LARGE SCALE GENOMIC DNA]</scope>
    <source>
        <strain evidence="7">Urdbean</strain>
    </source>
</reference>
<dbReference type="PRINTS" id="PR00682">
    <property type="entry name" value="IPNSYNTHASE"/>
</dbReference>
<evidence type="ECO:0000256" key="4">
    <source>
        <dbReference type="ARBA" id="ARBA00023004"/>
    </source>
</evidence>
<dbReference type="InterPro" id="IPR026992">
    <property type="entry name" value="DIOX_N"/>
</dbReference>
<comment type="similarity">
    <text evidence="1 5">Belongs to the iron/ascorbate-dependent oxidoreductase family.</text>
</comment>
<dbReference type="GO" id="GO:0051213">
    <property type="term" value="F:dioxygenase activity"/>
    <property type="evidence" value="ECO:0007669"/>
    <property type="project" value="UniProtKB-ARBA"/>
</dbReference>
<dbReference type="AlphaFoldDB" id="A0AAQ3S756"/>
<dbReference type="FunFam" id="2.60.120.330:FF:000006">
    <property type="entry name" value="2-oxoglutarate-Fe(II) type oxidoreductase hxnY"/>
    <property type="match status" value="1"/>
</dbReference>
<sequence>MAASLPIIDLSSPHRLSAADSVRQACVEYGFFYLVNHGVDTQCLRKVFNQSAHFFSLPLQQKMDLARKEYRGYTPLYSETLHPTSLSKGDPKESYYIGTVEDPSIAHLNQWPSEGMAFLCIQFIWNGYCTLVCAHELLPNWKPTMESLYWKLLAVGKDLLSLIAMSLNLDEDYFEKIGALNKPAAFLRLLHYPGELVSGEQICGASPHSDYGMVTLLMTDGVPGLQVLFLPIISKDKFREPQVWEDVPHVEGALIVNIGDLMERWTNCLYRSTLHRVISTGKKRYSVAFFFDPPSDCMVECFESCCSESSPPRFPPIRSGDYLNERFRLTYGSERELKCSTST</sequence>
<name>A0AAQ3S756_VIGMU</name>
<dbReference type="GO" id="GO:0046872">
    <property type="term" value="F:metal ion binding"/>
    <property type="evidence" value="ECO:0007669"/>
    <property type="project" value="UniProtKB-KW"/>
</dbReference>
<dbReference type="Pfam" id="PF14226">
    <property type="entry name" value="DIOX_N"/>
    <property type="match status" value="1"/>
</dbReference>
<dbReference type="Gene3D" id="2.60.120.330">
    <property type="entry name" value="B-lactam Antibiotic, Isopenicillin N Synthase, Chain"/>
    <property type="match status" value="1"/>
</dbReference>
<keyword evidence="8" id="KW-1185">Reference proteome</keyword>
<evidence type="ECO:0000259" key="6">
    <source>
        <dbReference type="PROSITE" id="PS51471"/>
    </source>
</evidence>
<dbReference type="Proteomes" id="UP001374535">
    <property type="component" value="Chromosome 1"/>
</dbReference>
<dbReference type="PANTHER" id="PTHR10209">
    <property type="entry name" value="OXIDOREDUCTASE, 2OG-FE II OXYGENASE FAMILY PROTEIN"/>
    <property type="match status" value="1"/>
</dbReference>
<evidence type="ECO:0000256" key="5">
    <source>
        <dbReference type="RuleBase" id="RU003682"/>
    </source>
</evidence>
<dbReference type="InterPro" id="IPR044861">
    <property type="entry name" value="IPNS-like_FE2OG_OXY"/>
</dbReference>
<dbReference type="EMBL" id="CP144700">
    <property type="protein sequence ID" value="WVZ21744.1"/>
    <property type="molecule type" value="Genomic_DNA"/>
</dbReference>
<dbReference type="PROSITE" id="PS51471">
    <property type="entry name" value="FE2OG_OXY"/>
    <property type="match status" value="1"/>
</dbReference>
<protein>
    <recommendedName>
        <fullName evidence="6">Fe2OG dioxygenase domain-containing protein</fullName>
    </recommendedName>
</protein>
<evidence type="ECO:0000313" key="8">
    <source>
        <dbReference type="Proteomes" id="UP001374535"/>
    </source>
</evidence>
<feature type="domain" description="Fe2OG dioxygenase" evidence="6">
    <location>
        <begin position="183"/>
        <end position="293"/>
    </location>
</feature>
<dbReference type="InterPro" id="IPR005123">
    <property type="entry name" value="Oxoglu/Fe-dep_dioxygenase_dom"/>
</dbReference>
<dbReference type="SUPFAM" id="SSF51197">
    <property type="entry name" value="Clavaminate synthase-like"/>
    <property type="match status" value="1"/>
</dbReference>
<accession>A0AAQ3S756</accession>
<evidence type="ECO:0000256" key="1">
    <source>
        <dbReference type="ARBA" id="ARBA00008056"/>
    </source>
</evidence>
<dbReference type="PANTHER" id="PTHR10209:SF590">
    <property type="entry name" value="2-OXOGLUTARATE (2OG) AND FE(II)-DEPENDENT OXYGENASE SUPERFAMILY PROTEIN"/>
    <property type="match status" value="1"/>
</dbReference>
<keyword evidence="4 5" id="KW-0408">Iron</keyword>
<gene>
    <name evidence="7" type="ORF">V8G54_000288</name>
</gene>
<evidence type="ECO:0000256" key="2">
    <source>
        <dbReference type="ARBA" id="ARBA00022723"/>
    </source>
</evidence>
<keyword evidence="3 5" id="KW-0560">Oxidoreductase</keyword>
<dbReference type="InterPro" id="IPR027443">
    <property type="entry name" value="IPNS-like_sf"/>
</dbReference>
<keyword evidence="2 5" id="KW-0479">Metal-binding</keyword>
<evidence type="ECO:0000256" key="3">
    <source>
        <dbReference type="ARBA" id="ARBA00023002"/>
    </source>
</evidence>
<dbReference type="Pfam" id="PF03171">
    <property type="entry name" value="2OG-FeII_Oxy"/>
    <property type="match status" value="1"/>
</dbReference>